<dbReference type="RefSeq" id="WP_169068491.1">
    <property type="nucleotide sequence ID" value="NZ_SPMY01000108.1"/>
</dbReference>
<dbReference type="PANTHER" id="PTHR35894">
    <property type="entry name" value="GENERAL SECRETION PATHWAY PROTEIN A-RELATED"/>
    <property type="match status" value="1"/>
</dbReference>
<dbReference type="InterPro" id="IPR049945">
    <property type="entry name" value="AAA_22"/>
</dbReference>
<name>A0ABX1U4D2_9PROT</name>
<feature type="domain" description="AAA+ ATPase" evidence="1">
    <location>
        <begin position="39"/>
        <end position="191"/>
    </location>
</feature>
<dbReference type="InterPro" id="IPR027417">
    <property type="entry name" value="P-loop_NTPase"/>
</dbReference>
<protein>
    <submittedName>
        <fullName evidence="2">AAA family ATPase</fullName>
    </submittedName>
</protein>
<dbReference type="Pfam" id="PF13401">
    <property type="entry name" value="AAA_22"/>
    <property type="match status" value="1"/>
</dbReference>
<dbReference type="InterPro" id="IPR052026">
    <property type="entry name" value="ExeA_AAA_ATPase_DNA-bind"/>
</dbReference>
<organism evidence="2 3">
    <name type="scientific">Candidatus Accumulibacter phosphatis</name>
    <dbReference type="NCBI Taxonomy" id="327160"/>
    <lineage>
        <taxon>Bacteria</taxon>
        <taxon>Pseudomonadati</taxon>
        <taxon>Pseudomonadota</taxon>
        <taxon>Betaproteobacteria</taxon>
        <taxon>Candidatus Accumulibacter</taxon>
    </lineage>
</organism>
<dbReference type="Proteomes" id="UP000749010">
    <property type="component" value="Unassembled WGS sequence"/>
</dbReference>
<dbReference type="SMART" id="SM00382">
    <property type="entry name" value="AAA"/>
    <property type="match status" value="1"/>
</dbReference>
<dbReference type="Gene3D" id="3.40.50.300">
    <property type="entry name" value="P-loop containing nucleotide triphosphate hydrolases"/>
    <property type="match status" value="1"/>
</dbReference>
<evidence type="ECO:0000313" key="2">
    <source>
        <dbReference type="EMBL" id="NMQ30052.1"/>
    </source>
</evidence>
<reference evidence="2 3" key="1">
    <citation type="submission" date="2019-03" db="EMBL/GenBank/DDBJ databases">
        <title>Metabolic reconstructions from genomes of highly enriched 'Candidatus Accumulibacter' and 'Candidatus Competibacter' bioreactor populations.</title>
        <authorList>
            <person name="Annavajhala M.K."/>
            <person name="Welles L."/>
            <person name="Abbas B."/>
            <person name="Sorokin D."/>
            <person name="Park H."/>
            <person name="Van Loosdrecht M."/>
            <person name="Chandran K."/>
        </authorList>
    </citation>
    <scope>NUCLEOTIDE SEQUENCE [LARGE SCALE GENOMIC DNA]</scope>
    <source>
        <strain evidence="2 3">SBR_S</strain>
    </source>
</reference>
<comment type="caution">
    <text evidence="2">The sequence shown here is derived from an EMBL/GenBank/DDBJ whole genome shotgun (WGS) entry which is preliminary data.</text>
</comment>
<dbReference type="InterPro" id="IPR003593">
    <property type="entry name" value="AAA+_ATPase"/>
</dbReference>
<dbReference type="EMBL" id="SPMY01000108">
    <property type="protein sequence ID" value="NMQ30052.1"/>
    <property type="molecule type" value="Genomic_DNA"/>
</dbReference>
<evidence type="ECO:0000313" key="3">
    <source>
        <dbReference type="Proteomes" id="UP000749010"/>
    </source>
</evidence>
<proteinExistence type="predicted"/>
<accession>A0ABX1U4D2</accession>
<dbReference type="PANTHER" id="PTHR35894:SF1">
    <property type="entry name" value="PHOSPHORIBULOKINASE _ URIDINE KINASE FAMILY"/>
    <property type="match status" value="1"/>
</dbReference>
<keyword evidence="3" id="KW-1185">Reference proteome</keyword>
<dbReference type="SUPFAM" id="SSF52540">
    <property type="entry name" value="P-loop containing nucleoside triphosphate hydrolases"/>
    <property type="match status" value="1"/>
</dbReference>
<sequence length="323" mass="36310">MLTEVMRHYHLRRPPVDVGFFETDHHQQMTRDLIAAIQGGRLIALTAVIGSGKTALARRLRDSLDKEGRVIVSRSLTLDKAKITVPLLIAALFYDLSTEKTVTISSQSERRERDLQELFRKVKKPVALFVDDAHDLHPKTLTALKRLLELVVDGGGQLAIVLIGHPKLKNDLRRPKMEEVGDRTTIFEFGGLRDRQRDYIDWAMKASLEEGVEPGTVLTDDAATLLAARLKTPLQIGRHLVRAFEAGFEAGVKPIDAAIVETVLSRRIDDLEPQLTRHGYDVRALCEQFEAKPVEIRELLRGTLNPQRSTELIEEMRAVGLPL</sequence>
<evidence type="ECO:0000259" key="1">
    <source>
        <dbReference type="SMART" id="SM00382"/>
    </source>
</evidence>
<gene>
    <name evidence="2" type="ORF">E4Q23_21220</name>
</gene>